<keyword evidence="1" id="KW-0472">Membrane</keyword>
<keyword evidence="1" id="KW-1133">Transmembrane helix</keyword>
<evidence type="ECO:0000256" key="1">
    <source>
        <dbReference type="SAM" id="Phobius"/>
    </source>
</evidence>
<feature type="transmembrane region" description="Helical" evidence="1">
    <location>
        <begin position="34"/>
        <end position="51"/>
    </location>
</feature>
<name>A0A0E9U0X5_ANGAN</name>
<dbReference type="AlphaFoldDB" id="A0A0E9U0X5"/>
<reference evidence="2" key="1">
    <citation type="submission" date="2014-11" db="EMBL/GenBank/DDBJ databases">
        <authorList>
            <person name="Amaro Gonzalez C."/>
        </authorList>
    </citation>
    <scope>NUCLEOTIDE SEQUENCE</scope>
</reference>
<sequence length="56" mass="6507">MSIVSCCFSKFTPKNSHFRSPKICGFKGDRPQKVVCFGAAGWFILLWYHIATQFRY</sequence>
<keyword evidence="1" id="KW-0812">Transmembrane</keyword>
<organism evidence="2">
    <name type="scientific">Anguilla anguilla</name>
    <name type="common">European freshwater eel</name>
    <name type="synonym">Muraena anguilla</name>
    <dbReference type="NCBI Taxonomy" id="7936"/>
    <lineage>
        <taxon>Eukaryota</taxon>
        <taxon>Metazoa</taxon>
        <taxon>Chordata</taxon>
        <taxon>Craniata</taxon>
        <taxon>Vertebrata</taxon>
        <taxon>Euteleostomi</taxon>
        <taxon>Actinopterygii</taxon>
        <taxon>Neopterygii</taxon>
        <taxon>Teleostei</taxon>
        <taxon>Anguilliformes</taxon>
        <taxon>Anguillidae</taxon>
        <taxon>Anguilla</taxon>
    </lineage>
</organism>
<proteinExistence type="predicted"/>
<protein>
    <submittedName>
        <fullName evidence="2">Uncharacterized protein</fullName>
    </submittedName>
</protein>
<accession>A0A0E9U0X5</accession>
<evidence type="ECO:0000313" key="2">
    <source>
        <dbReference type="EMBL" id="JAH59446.1"/>
    </source>
</evidence>
<reference evidence="2" key="2">
    <citation type="journal article" date="2015" name="Fish Shellfish Immunol.">
        <title>Early steps in the European eel (Anguilla anguilla)-Vibrio vulnificus interaction in the gills: Role of the RtxA13 toxin.</title>
        <authorList>
            <person name="Callol A."/>
            <person name="Pajuelo D."/>
            <person name="Ebbesson L."/>
            <person name="Teles M."/>
            <person name="MacKenzie S."/>
            <person name="Amaro C."/>
        </authorList>
    </citation>
    <scope>NUCLEOTIDE SEQUENCE</scope>
</reference>
<dbReference type="EMBL" id="GBXM01049131">
    <property type="protein sequence ID" value="JAH59446.1"/>
    <property type="molecule type" value="Transcribed_RNA"/>
</dbReference>